<dbReference type="PANTHER" id="PTHR19879:SF9">
    <property type="entry name" value="TRANSCRIPTION INITIATION FACTOR TFIID SUBUNIT 5"/>
    <property type="match status" value="1"/>
</dbReference>
<dbReference type="OrthoDB" id="3203311at2759"/>
<dbReference type="InterPro" id="IPR000719">
    <property type="entry name" value="Prot_kinase_dom"/>
</dbReference>
<dbReference type="GO" id="GO:0005524">
    <property type="term" value="F:ATP binding"/>
    <property type="evidence" value="ECO:0007669"/>
    <property type="project" value="InterPro"/>
</dbReference>
<dbReference type="SMART" id="SM00320">
    <property type="entry name" value="WD40"/>
    <property type="match status" value="7"/>
</dbReference>
<dbReference type="SUPFAM" id="SSF56112">
    <property type="entry name" value="Protein kinase-like (PK-like)"/>
    <property type="match status" value="1"/>
</dbReference>
<evidence type="ECO:0000256" key="2">
    <source>
        <dbReference type="ARBA" id="ARBA00022737"/>
    </source>
</evidence>
<dbReference type="GO" id="GO:0004672">
    <property type="term" value="F:protein kinase activity"/>
    <property type="evidence" value="ECO:0007669"/>
    <property type="project" value="InterPro"/>
</dbReference>
<organism evidence="6 7">
    <name type="scientific">Boletus reticuloceps</name>
    <dbReference type="NCBI Taxonomy" id="495285"/>
    <lineage>
        <taxon>Eukaryota</taxon>
        <taxon>Fungi</taxon>
        <taxon>Dikarya</taxon>
        <taxon>Basidiomycota</taxon>
        <taxon>Agaricomycotina</taxon>
        <taxon>Agaricomycetes</taxon>
        <taxon>Agaricomycetidae</taxon>
        <taxon>Boletales</taxon>
        <taxon>Boletineae</taxon>
        <taxon>Boletaceae</taxon>
        <taxon>Boletoideae</taxon>
        <taxon>Boletus</taxon>
    </lineage>
</organism>
<dbReference type="PRINTS" id="PR00320">
    <property type="entry name" value="GPROTEINBRPT"/>
</dbReference>
<dbReference type="Pfam" id="PF07714">
    <property type="entry name" value="PK_Tyr_Ser-Thr"/>
    <property type="match status" value="1"/>
</dbReference>
<dbReference type="InterPro" id="IPR015943">
    <property type="entry name" value="WD40/YVTN_repeat-like_dom_sf"/>
</dbReference>
<dbReference type="Gene3D" id="1.10.510.10">
    <property type="entry name" value="Transferase(Phosphotransferase) domain 1"/>
    <property type="match status" value="1"/>
</dbReference>
<name>A0A8I3AH06_9AGAM</name>
<dbReference type="CDD" id="cd00200">
    <property type="entry name" value="WD40"/>
    <property type="match status" value="1"/>
</dbReference>
<evidence type="ECO:0000256" key="4">
    <source>
        <dbReference type="SAM" id="MobiDB-lite"/>
    </source>
</evidence>
<feature type="region of interest" description="Disordered" evidence="4">
    <location>
        <begin position="1"/>
        <end position="23"/>
    </location>
</feature>
<reference evidence="6" key="1">
    <citation type="submission" date="2021-03" db="EMBL/GenBank/DDBJ databases">
        <title>Evolutionary innovations through gain and loss of genes in the ectomycorrhizal Boletales.</title>
        <authorList>
            <person name="Wu G."/>
            <person name="Miyauchi S."/>
            <person name="Morin E."/>
            <person name="Yang Z.-L."/>
            <person name="Xu J."/>
            <person name="Martin F.M."/>
        </authorList>
    </citation>
    <scope>NUCLEOTIDE SEQUENCE</scope>
    <source>
        <strain evidence="6">BR01</strain>
    </source>
</reference>
<keyword evidence="1 3" id="KW-0853">WD repeat</keyword>
<dbReference type="AlphaFoldDB" id="A0A8I3AH06"/>
<proteinExistence type="predicted"/>
<evidence type="ECO:0000256" key="3">
    <source>
        <dbReference type="PROSITE-ProRule" id="PRU00221"/>
    </source>
</evidence>
<dbReference type="PANTHER" id="PTHR19879">
    <property type="entry name" value="TRANSCRIPTION INITIATION FACTOR TFIID"/>
    <property type="match status" value="1"/>
</dbReference>
<dbReference type="InterPro" id="IPR011009">
    <property type="entry name" value="Kinase-like_dom_sf"/>
</dbReference>
<sequence length="594" mass="65535">MSSVLLAPQQSDNDGRRPRQVISENDDSISTVAYLPGGRYVVTGSNDGNVRVWDVESGEQAGTLMKHDSKTVKSLAVTRDGTKIITIDISGRIKIWGAYSHKLVTEWTHPGSFPTIAISPDDRLIAIGYETMVFYTMGGKRVNHPIEVGSRVASACFSPDGHKLACGTGYNIRVYDVESGTHIVGPFKGHKDWVRGVLWSRDSSRLFSVSYDKTIRCWSADTGEPIGEPWAGHTDWVCFLAISPDGTTIASASNDRTVRLWDATSGNPVGQCLRHDEDVTGICFSPTGESVVSVGSKGMISLWRLPWSDLVDGQLYDTDRPITTSVASSSHPALPTHEPNPNEGHSLVELRYETSTLVASHPPPLDLTRYITKSDDQYVAGGGFGDVYRCRYLNGSPKEVAVKAFRFKFTLAAHESDRSVKMFRRELGIWRRLNHPNVVPFLGISYGFGMRGAMSLVSLWMPNESLSLFLAKHDDHLDLGHRLQFLLDIANGLHYLHSFPIVHGDLNCNNVLLDADYTARLADFGYASLVGNFPEALTYLQRSTVRPGALRWIAPEQIESEETFNRTPKSDIYSFSCIALQASFLGTIVGSELT</sequence>
<dbReference type="PROSITE" id="PS50294">
    <property type="entry name" value="WD_REPEATS_REGION"/>
    <property type="match status" value="3"/>
</dbReference>
<dbReference type="InterPro" id="IPR001245">
    <property type="entry name" value="Ser-Thr/Tyr_kinase_cat_dom"/>
</dbReference>
<accession>A0A8I3AH06</accession>
<evidence type="ECO:0000256" key="1">
    <source>
        <dbReference type="ARBA" id="ARBA00022574"/>
    </source>
</evidence>
<dbReference type="PROSITE" id="PS00678">
    <property type="entry name" value="WD_REPEATS_1"/>
    <property type="match status" value="2"/>
</dbReference>
<protein>
    <submittedName>
        <fullName evidence="6">WD40-repeat-containing domain protein</fullName>
    </submittedName>
</protein>
<dbReference type="InterPro" id="IPR019775">
    <property type="entry name" value="WD40_repeat_CS"/>
</dbReference>
<dbReference type="PROSITE" id="PS50082">
    <property type="entry name" value="WD_REPEATS_2"/>
    <property type="match status" value="4"/>
</dbReference>
<dbReference type="InterPro" id="IPR020472">
    <property type="entry name" value="WD40_PAC1"/>
</dbReference>
<evidence type="ECO:0000313" key="6">
    <source>
        <dbReference type="EMBL" id="KAG6382175.1"/>
    </source>
</evidence>
<dbReference type="EMBL" id="JAGFBS010000001">
    <property type="protein sequence ID" value="KAG6382175.1"/>
    <property type="molecule type" value="Genomic_DNA"/>
</dbReference>
<keyword evidence="2" id="KW-0677">Repeat</keyword>
<feature type="compositionally biased region" description="Polar residues" evidence="4">
    <location>
        <begin position="1"/>
        <end position="12"/>
    </location>
</feature>
<comment type="caution">
    <text evidence="6">The sequence shown here is derived from an EMBL/GenBank/DDBJ whole genome shotgun (WGS) entry which is preliminary data.</text>
</comment>
<feature type="domain" description="Protein kinase" evidence="5">
    <location>
        <begin position="373"/>
        <end position="594"/>
    </location>
</feature>
<feature type="repeat" description="WD" evidence="3">
    <location>
        <begin position="187"/>
        <end position="228"/>
    </location>
</feature>
<dbReference type="Gene3D" id="2.130.10.10">
    <property type="entry name" value="YVTN repeat-like/Quinoprotein amine dehydrogenase"/>
    <property type="match status" value="3"/>
</dbReference>
<feature type="repeat" description="WD" evidence="3">
    <location>
        <begin position="230"/>
        <end position="271"/>
    </location>
</feature>
<gene>
    <name evidence="6" type="ORF">JVT61DRAFT_825</name>
</gene>
<keyword evidence="7" id="KW-1185">Reference proteome</keyword>
<dbReference type="Pfam" id="PF00400">
    <property type="entry name" value="WD40"/>
    <property type="match status" value="5"/>
</dbReference>
<evidence type="ECO:0000313" key="7">
    <source>
        <dbReference type="Proteomes" id="UP000683000"/>
    </source>
</evidence>
<dbReference type="PROSITE" id="PS50011">
    <property type="entry name" value="PROTEIN_KINASE_DOM"/>
    <property type="match status" value="1"/>
</dbReference>
<feature type="repeat" description="WD" evidence="3">
    <location>
        <begin position="22"/>
        <end position="63"/>
    </location>
</feature>
<dbReference type="SUPFAM" id="SSF50978">
    <property type="entry name" value="WD40 repeat-like"/>
    <property type="match status" value="1"/>
</dbReference>
<evidence type="ECO:0000259" key="5">
    <source>
        <dbReference type="PROSITE" id="PS50011"/>
    </source>
</evidence>
<dbReference type="InterPro" id="IPR001680">
    <property type="entry name" value="WD40_rpt"/>
</dbReference>
<dbReference type="Proteomes" id="UP000683000">
    <property type="component" value="Unassembled WGS sequence"/>
</dbReference>
<feature type="repeat" description="WD" evidence="3">
    <location>
        <begin position="272"/>
        <end position="305"/>
    </location>
</feature>
<dbReference type="InterPro" id="IPR036322">
    <property type="entry name" value="WD40_repeat_dom_sf"/>
</dbReference>